<evidence type="ECO:0000313" key="2">
    <source>
        <dbReference type="EMBL" id="VEL42490.1"/>
    </source>
</evidence>
<evidence type="ECO:0000256" key="1">
    <source>
        <dbReference type="SAM" id="MobiDB-lite"/>
    </source>
</evidence>
<name>A0A3S5CRM0_9PLAT</name>
<comment type="caution">
    <text evidence="2">The sequence shown here is derived from an EMBL/GenBank/DDBJ whole genome shotgun (WGS) entry which is preliminary data.</text>
</comment>
<sequence>MTAPSTSRVLSHSQVNRYPAGPGPGHRPTWTPIATSITSSNETAVSGSNTSSIGPAGCSSGQWQNVSPTSGGYSPGTPFASSSSGYSTASSYPAPSGYCVQNNNEARRLDSCVAGRIDNFVPSGRPVCEPLVTGVPSNSNTAAAVGGQITLSTAFGERSSPGLRLHGPTTWLTPVSDLSLMSPPSPNSVSPEFCNDASQRMIPSTRYVNNKGALSFPHSNNFDNIFMYPIHPV</sequence>
<dbReference type="AlphaFoldDB" id="A0A3S5CRM0"/>
<evidence type="ECO:0000313" key="3">
    <source>
        <dbReference type="Proteomes" id="UP000784294"/>
    </source>
</evidence>
<dbReference type="Proteomes" id="UP000784294">
    <property type="component" value="Unassembled WGS sequence"/>
</dbReference>
<proteinExistence type="predicted"/>
<protein>
    <submittedName>
        <fullName evidence="2">Uncharacterized protein</fullName>
    </submittedName>
</protein>
<reference evidence="2" key="1">
    <citation type="submission" date="2018-11" db="EMBL/GenBank/DDBJ databases">
        <authorList>
            <consortium name="Pathogen Informatics"/>
        </authorList>
    </citation>
    <scope>NUCLEOTIDE SEQUENCE</scope>
</reference>
<keyword evidence="3" id="KW-1185">Reference proteome</keyword>
<gene>
    <name evidence="2" type="ORF">PXEA_LOCUS35930</name>
</gene>
<organism evidence="2 3">
    <name type="scientific">Protopolystoma xenopodis</name>
    <dbReference type="NCBI Taxonomy" id="117903"/>
    <lineage>
        <taxon>Eukaryota</taxon>
        <taxon>Metazoa</taxon>
        <taxon>Spiralia</taxon>
        <taxon>Lophotrochozoa</taxon>
        <taxon>Platyhelminthes</taxon>
        <taxon>Monogenea</taxon>
        <taxon>Polyopisthocotylea</taxon>
        <taxon>Polystomatidea</taxon>
        <taxon>Polystomatidae</taxon>
        <taxon>Protopolystoma</taxon>
    </lineage>
</organism>
<dbReference type="EMBL" id="CAAALY010274687">
    <property type="protein sequence ID" value="VEL42490.1"/>
    <property type="molecule type" value="Genomic_DNA"/>
</dbReference>
<feature type="compositionally biased region" description="Polar residues" evidence="1">
    <location>
        <begin position="32"/>
        <end position="70"/>
    </location>
</feature>
<accession>A0A3S5CRM0</accession>
<feature type="region of interest" description="Disordered" evidence="1">
    <location>
        <begin position="1"/>
        <end position="70"/>
    </location>
</feature>
<feature type="compositionally biased region" description="Polar residues" evidence="1">
    <location>
        <begin position="1"/>
        <end position="16"/>
    </location>
</feature>